<dbReference type="AlphaFoldDB" id="A0A6H5GIM3"/>
<dbReference type="GO" id="GO:0045454">
    <property type="term" value="P:cell redox homeostasis"/>
    <property type="evidence" value="ECO:0007669"/>
    <property type="project" value="TreeGrafter"/>
</dbReference>
<evidence type="ECO:0000256" key="4">
    <source>
        <dbReference type="ARBA" id="ARBA00023157"/>
    </source>
</evidence>
<dbReference type="NCBIfam" id="TIGR01068">
    <property type="entry name" value="thioredoxin"/>
    <property type="match status" value="1"/>
</dbReference>
<dbReference type="PANTHER" id="PTHR43601">
    <property type="entry name" value="THIOREDOXIN, MITOCHONDRIAL"/>
    <property type="match status" value="1"/>
</dbReference>
<dbReference type="PROSITE" id="PS51352">
    <property type="entry name" value="THIOREDOXIN_2"/>
    <property type="match status" value="1"/>
</dbReference>
<dbReference type="PRINTS" id="PR00421">
    <property type="entry name" value="THIOREDOXIN"/>
</dbReference>
<reference evidence="7 9" key="1">
    <citation type="submission" date="2020-02" db="EMBL/GenBank/DDBJ databases">
        <authorList>
            <person name="Ferguson B K."/>
        </authorList>
    </citation>
    <scope>NUCLEOTIDE SEQUENCE [LARGE SCALE GENOMIC DNA]</scope>
</reference>
<dbReference type="InterPro" id="IPR036249">
    <property type="entry name" value="Thioredoxin-like_sf"/>
</dbReference>
<keyword evidence="4" id="KW-1015">Disulfide bond</keyword>
<dbReference type="CDD" id="cd02947">
    <property type="entry name" value="TRX_family"/>
    <property type="match status" value="1"/>
</dbReference>
<keyword evidence="2" id="KW-0813">Transport</keyword>
<evidence type="ECO:0000256" key="3">
    <source>
        <dbReference type="ARBA" id="ARBA00022982"/>
    </source>
</evidence>
<dbReference type="Pfam" id="PF00085">
    <property type="entry name" value="Thioredoxin"/>
    <property type="match status" value="1"/>
</dbReference>
<dbReference type="Gene3D" id="3.40.30.10">
    <property type="entry name" value="Glutaredoxin"/>
    <property type="match status" value="1"/>
</dbReference>
<feature type="domain" description="Thioredoxin" evidence="6">
    <location>
        <begin position="1"/>
        <end position="129"/>
    </location>
</feature>
<gene>
    <name evidence="8" type="ORF">NTEN_LOCUS23282</name>
    <name evidence="7" type="ORF">NTEN_LOCUS9194</name>
</gene>
<organism evidence="7 9">
    <name type="scientific">Nesidiocoris tenuis</name>
    <dbReference type="NCBI Taxonomy" id="355587"/>
    <lineage>
        <taxon>Eukaryota</taxon>
        <taxon>Metazoa</taxon>
        <taxon>Ecdysozoa</taxon>
        <taxon>Arthropoda</taxon>
        <taxon>Hexapoda</taxon>
        <taxon>Insecta</taxon>
        <taxon>Pterygota</taxon>
        <taxon>Neoptera</taxon>
        <taxon>Paraneoptera</taxon>
        <taxon>Hemiptera</taxon>
        <taxon>Heteroptera</taxon>
        <taxon>Panheteroptera</taxon>
        <taxon>Cimicomorpha</taxon>
        <taxon>Miridae</taxon>
        <taxon>Dicyphina</taxon>
        <taxon>Nesidiocoris</taxon>
    </lineage>
</organism>
<protein>
    <recommendedName>
        <fullName evidence="6">Thioredoxin domain-containing protein</fullName>
    </recommendedName>
</protein>
<dbReference type="EMBL" id="CADCXU010013604">
    <property type="protein sequence ID" value="CAB0003691.1"/>
    <property type="molecule type" value="Genomic_DNA"/>
</dbReference>
<dbReference type="InterPro" id="IPR013766">
    <property type="entry name" value="Thioredoxin_domain"/>
</dbReference>
<dbReference type="InterPro" id="IPR005746">
    <property type="entry name" value="Thioredoxin"/>
</dbReference>
<name>A0A6H5GIM3_9HEMI</name>
<proteinExistence type="inferred from homology"/>
<evidence type="ECO:0000313" key="9">
    <source>
        <dbReference type="Proteomes" id="UP000479000"/>
    </source>
</evidence>
<dbReference type="GO" id="GO:0005739">
    <property type="term" value="C:mitochondrion"/>
    <property type="evidence" value="ECO:0007669"/>
    <property type="project" value="TreeGrafter"/>
</dbReference>
<dbReference type="PANTHER" id="PTHR43601:SF3">
    <property type="entry name" value="THIOREDOXIN, MITOCHONDRIAL"/>
    <property type="match status" value="1"/>
</dbReference>
<dbReference type="OrthoDB" id="2121326at2759"/>
<dbReference type="SUPFAM" id="SSF52833">
    <property type="entry name" value="Thioredoxin-like"/>
    <property type="match status" value="1"/>
</dbReference>
<keyword evidence="3" id="KW-0249">Electron transport</keyword>
<evidence type="ECO:0000256" key="2">
    <source>
        <dbReference type="ARBA" id="ARBA00022448"/>
    </source>
</evidence>
<dbReference type="EMBL" id="CADCXU010034086">
    <property type="protein sequence ID" value="CAB0019570.1"/>
    <property type="molecule type" value="Genomic_DNA"/>
</dbReference>
<evidence type="ECO:0000313" key="7">
    <source>
        <dbReference type="EMBL" id="CAB0003691.1"/>
    </source>
</evidence>
<dbReference type="GO" id="GO:0015035">
    <property type="term" value="F:protein-disulfide reductase activity"/>
    <property type="evidence" value="ECO:0007669"/>
    <property type="project" value="InterPro"/>
</dbReference>
<keyword evidence="5" id="KW-0676">Redox-active center</keyword>
<evidence type="ECO:0000313" key="8">
    <source>
        <dbReference type="EMBL" id="CAB0019570.1"/>
    </source>
</evidence>
<evidence type="ECO:0000256" key="1">
    <source>
        <dbReference type="ARBA" id="ARBA00008987"/>
    </source>
</evidence>
<evidence type="ECO:0000259" key="6">
    <source>
        <dbReference type="PROSITE" id="PS51352"/>
    </source>
</evidence>
<accession>A0A6H5GIM3</accession>
<evidence type="ECO:0000256" key="5">
    <source>
        <dbReference type="ARBA" id="ARBA00023284"/>
    </source>
</evidence>
<dbReference type="Proteomes" id="UP000479000">
    <property type="component" value="Unassembled WGS sequence"/>
</dbReference>
<dbReference type="FunFam" id="3.40.30.10:FF:000001">
    <property type="entry name" value="Thioredoxin"/>
    <property type="match status" value="1"/>
</dbReference>
<sequence>MFRFNAVHGVIRRGLATTVPKREIFKVQDMKDFEEKVKNSKKPVIVDFFATWCNPCKALTPRIENVISEKNGEVILAKVDIDEHTDLALDYEVASVPVLLAMRNGKVEDRLIGLQDTDRLRKFVQQLTETKEEKKAAAK</sequence>
<keyword evidence="9" id="KW-1185">Reference proteome</keyword>
<comment type="similarity">
    <text evidence="1">Belongs to the thioredoxin family.</text>
</comment>